<protein>
    <submittedName>
        <fullName evidence="1">Uncharacterized protein</fullName>
    </submittedName>
</protein>
<name>A0AAN8FS89_TRICO</name>
<keyword evidence="2" id="KW-1185">Reference proteome</keyword>
<evidence type="ECO:0000313" key="1">
    <source>
        <dbReference type="EMBL" id="KAK5984881.1"/>
    </source>
</evidence>
<comment type="caution">
    <text evidence="1">The sequence shown here is derived from an EMBL/GenBank/DDBJ whole genome shotgun (WGS) entry which is preliminary data.</text>
</comment>
<accession>A0AAN8FS89</accession>
<gene>
    <name evidence="1" type="ORF">GCK32_007174</name>
</gene>
<reference evidence="1 2" key="1">
    <citation type="submission" date="2019-10" db="EMBL/GenBank/DDBJ databases">
        <title>Assembly and Annotation for the nematode Trichostrongylus colubriformis.</title>
        <authorList>
            <person name="Martin J."/>
        </authorList>
    </citation>
    <scope>NUCLEOTIDE SEQUENCE [LARGE SCALE GENOMIC DNA]</scope>
    <source>
        <strain evidence="1">G859</strain>
        <tissue evidence="1">Whole worm</tissue>
    </source>
</reference>
<evidence type="ECO:0000313" key="2">
    <source>
        <dbReference type="Proteomes" id="UP001331761"/>
    </source>
</evidence>
<dbReference type="AlphaFoldDB" id="A0AAN8FS89"/>
<dbReference type="Proteomes" id="UP001331761">
    <property type="component" value="Unassembled WGS sequence"/>
</dbReference>
<proteinExistence type="predicted"/>
<dbReference type="EMBL" id="WIXE01002372">
    <property type="protein sequence ID" value="KAK5984881.1"/>
    <property type="molecule type" value="Genomic_DNA"/>
</dbReference>
<organism evidence="1 2">
    <name type="scientific">Trichostrongylus colubriformis</name>
    <name type="common">Black scour worm</name>
    <dbReference type="NCBI Taxonomy" id="6319"/>
    <lineage>
        <taxon>Eukaryota</taxon>
        <taxon>Metazoa</taxon>
        <taxon>Ecdysozoa</taxon>
        <taxon>Nematoda</taxon>
        <taxon>Chromadorea</taxon>
        <taxon>Rhabditida</taxon>
        <taxon>Rhabditina</taxon>
        <taxon>Rhabditomorpha</taxon>
        <taxon>Strongyloidea</taxon>
        <taxon>Trichostrongylidae</taxon>
        <taxon>Trichostrongylus</taxon>
    </lineage>
</organism>
<sequence>MLDQTLSRSSDEERREAMIEEANIIERNAEFMGKVEMGDDVERVQRAQ</sequence>